<feature type="compositionally biased region" description="Polar residues" evidence="1">
    <location>
        <begin position="1"/>
        <end position="20"/>
    </location>
</feature>
<name>D6YVM7_WADCW</name>
<dbReference type="KEGG" id="wch:wcw_0822"/>
<keyword evidence="3" id="KW-1185">Reference proteome</keyword>
<organism evidence="2 3">
    <name type="scientific">Waddlia chondrophila (strain ATCC VR-1470 / WSU 86-1044)</name>
    <dbReference type="NCBI Taxonomy" id="716544"/>
    <lineage>
        <taxon>Bacteria</taxon>
        <taxon>Pseudomonadati</taxon>
        <taxon>Chlamydiota</taxon>
        <taxon>Chlamydiia</taxon>
        <taxon>Parachlamydiales</taxon>
        <taxon>Waddliaceae</taxon>
        <taxon>Waddlia</taxon>
    </lineage>
</organism>
<evidence type="ECO:0000256" key="1">
    <source>
        <dbReference type="SAM" id="MobiDB-lite"/>
    </source>
</evidence>
<protein>
    <submittedName>
        <fullName evidence="2">Uncharacterized protein</fullName>
    </submittedName>
</protein>
<dbReference type="STRING" id="716544.wcw_0822"/>
<dbReference type="AlphaFoldDB" id="D6YVM7"/>
<dbReference type="RefSeq" id="WP_013181906.1">
    <property type="nucleotide sequence ID" value="NC_014225.1"/>
</dbReference>
<proteinExistence type="predicted"/>
<reference evidence="2 3" key="1">
    <citation type="journal article" date="2010" name="PLoS ONE">
        <title>The Waddlia genome: a window into chlamydial biology.</title>
        <authorList>
            <person name="Bertelli C."/>
            <person name="Collyn F."/>
            <person name="Croxatto A."/>
            <person name="Ruckert C."/>
            <person name="Polkinghorne A."/>
            <person name="Kebbi-Beghdadi C."/>
            <person name="Goesmann A."/>
            <person name="Vaughan L."/>
            <person name="Greub G."/>
        </authorList>
    </citation>
    <scope>NUCLEOTIDE SEQUENCE [LARGE SCALE GENOMIC DNA]</scope>
    <source>
        <strain evidence="3">ATCC VR-1470 / WSU 86-1044</strain>
    </source>
</reference>
<feature type="compositionally biased region" description="Basic and acidic residues" evidence="1">
    <location>
        <begin position="142"/>
        <end position="169"/>
    </location>
</feature>
<dbReference type="HOGENOM" id="CLU_478118_0_0_0"/>
<gene>
    <name evidence="2" type="ordered locus">wcw_0822</name>
</gene>
<dbReference type="Proteomes" id="UP000001505">
    <property type="component" value="Chromosome"/>
</dbReference>
<feature type="compositionally biased region" description="Basic and acidic residues" evidence="1">
    <location>
        <begin position="111"/>
        <end position="124"/>
    </location>
</feature>
<accession>D6YVM7</accession>
<feature type="region of interest" description="Disordered" evidence="1">
    <location>
        <begin position="141"/>
        <end position="169"/>
    </location>
</feature>
<feature type="region of interest" description="Disordered" evidence="1">
    <location>
        <begin position="97"/>
        <end position="124"/>
    </location>
</feature>
<evidence type="ECO:0000313" key="3">
    <source>
        <dbReference type="Proteomes" id="UP000001505"/>
    </source>
</evidence>
<feature type="region of interest" description="Disordered" evidence="1">
    <location>
        <begin position="1"/>
        <end position="46"/>
    </location>
</feature>
<evidence type="ECO:0000313" key="2">
    <source>
        <dbReference type="EMBL" id="ADI38188.1"/>
    </source>
</evidence>
<sequence length="570" mass="63855">MGAEKTSSVVEESKIFTQESSSERPLSEIGVDTHLPSQVKPTADKADTVQQEKFFSKSEKRQGRILDQRIVKEALEGGADVENLASLKKTDHVVQETQIFKQSSEESPPLSEKKVDPNPKPELRRMPHQFFDKKVIGGIRAQSHENGGDVKDLSEPPKELKTAQRPSDENIKTISNALASLNKKTKLGVSLGKDGHVNISTKKRGRIGKAGKSQETKESMNTMLDVMEEIMRNGPENAKNEVFKSLRSINSKSWSRDVLKQNPQMKARFQAIKNNFPHLTIKPSSSDLNTFSEMVGKVSGDLESKDYKGLSDTLTEHSGTLKTILENSGMDPKKTVDISSRGRADLLGIPMEEFFGLVPSEHSGSAIIQDIIDHTQFLKDNPEEGYALTSGQELAAQRQGDREISSFQIFGRVARTTGGGPSVTTTMAKQLDRCVDGFCAKFIVDPERADKEGSDDLTPLQMTRNDMIQSRLEEISDFKDFMEDRSNINKKIMKILRADTIDPKGLEDVIKDIKAFEEKYKPLAEKHQKELQKIRGEIPKNIGFFTEKENIQDKPEYAEMLREYASKYTN</sequence>
<dbReference type="EMBL" id="CP001928">
    <property type="protein sequence ID" value="ADI38188.1"/>
    <property type="molecule type" value="Genomic_DNA"/>
</dbReference>